<dbReference type="InterPro" id="IPR037257">
    <property type="entry name" value="T2SS_E_N_sf"/>
</dbReference>
<dbReference type="Pfam" id="PF00437">
    <property type="entry name" value="T2SSE"/>
    <property type="match status" value="1"/>
</dbReference>
<feature type="region of interest" description="Disordered" evidence="4">
    <location>
        <begin position="1"/>
        <end position="53"/>
    </location>
</feature>
<dbReference type="Proteomes" id="UP001365405">
    <property type="component" value="Unassembled WGS sequence"/>
</dbReference>
<dbReference type="Pfam" id="PF05157">
    <property type="entry name" value="MshEN"/>
    <property type="match status" value="1"/>
</dbReference>
<dbReference type="PANTHER" id="PTHR30258">
    <property type="entry name" value="TYPE II SECRETION SYSTEM PROTEIN GSPE-RELATED"/>
    <property type="match status" value="1"/>
</dbReference>
<accession>A0ABU9CBS6</accession>
<keyword evidence="2" id="KW-0547">Nucleotide-binding</keyword>
<dbReference type="EMBL" id="JBBUTH010000001">
    <property type="protein sequence ID" value="MEK8049331.1"/>
    <property type="molecule type" value="Genomic_DNA"/>
</dbReference>
<reference evidence="6 7" key="1">
    <citation type="submission" date="2024-04" db="EMBL/GenBank/DDBJ databases">
        <title>Novel species of the genus Ideonella isolated from streams.</title>
        <authorList>
            <person name="Lu H."/>
        </authorList>
    </citation>
    <scope>NUCLEOTIDE SEQUENCE [LARGE SCALE GENOMIC DNA]</scope>
    <source>
        <strain evidence="6 7">DXS22W</strain>
    </source>
</reference>
<dbReference type="PANTHER" id="PTHR30258:SF1">
    <property type="entry name" value="PROTEIN TRANSPORT PROTEIN HOFB HOMOLOG"/>
    <property type="match status" value="1"/>
</dbReference>
<name>A0ABU9CBS6_9BURK</name>
<feature type="compositionally biased region" description="Low complexity" evidence="4">
    <location>
        <begin position="27"/>
        <end position="49"/>
    </location>
</feature>
<evidence type="ECO:0000256" key="4">
    <source>
        <dbReference type="SAM" id="MobiDB-lite"/>
    </source>
</evidence>
<feature type="domain" description="Bacterial type II secretion system protein E" evidence="5">
    <location>
        <begin position="649"/>
        <end position="663"/>
    </location>
</feature>
<comment type="caution">
    <text evidence="6">The sequence shown here is derived from an EMBL/GenBank/DDBJ whole genome shotgun (WGS) entry which is preliminary data.</text>
</comment>
<dbReference type="SUPFAM" id="SSF52540">
    <property type="entry name" value="P-loop containing nucleoside triphosphate hydrolases"/>
    <property type="match status" value="1"/>
</dbReference>
<dbReference type="Gene3D" id="3.30.450.90">
    <property type="match status" value="1"/>
</dbReference>
<gene>
    <name evidence="6" type="ORF">AACH10_03675</name>
</gene>
<evidence type="ECO:0000259" key="5">
    <source>
        <dbReference type="PROSITE" id="PS00662"/>
    </source>
</evidence>
<comment type="similarity">
    <text evidence="1">Belongs to the GSP E family.</text>
</comment>
<dbReference type="SUPFAM" id="SSF160246">
    <property type="entry name" value="EspE N-terminal domain-like"/>
    <property type="match status" value="1"/>
</dbReference>
<dbReference type="RefSeq" id="WP_341408999.1">
    <property type="nucleotide sequence ID" value="NZ_JBBUTH010000001.1"/>
</dbReference>
<dbReference type="InterPro" id="IPR027417">
    <property type="entry name" value="P-loop_NTPase"/>
</dbReference>
<dbReference type="Gene3D" id="3.30.300.160">
    <property type="entry name" value="Type II secretion system, protein E, N-terminal domain"/>
    <property type="match status" value="1"/>
</dbReference>
<feature type="compositionally biased region" description="Low complexity" evidence="4">
    <location>
        <begin position="1"/>
        <end position="16"/>
    </location>
</feature>
<evidence type="ECO:0000256" key="3">
    <source>
        <dbReference type="ARBA" id="ARBA00022840"/>
    </source>
</evidence>
<evidence type="ECO:0000313" key="7">
    <source>
        <dbReference type="Proteomes" id="UP001365405"/>
    </source>
</evidence>
<keyword evidence="7" id="KW-1185">Reference proteome</keyword>
<dbReference type="InterPro" id="IPR001482">
    <property type="entry name" value="T2SS/T4SS_dom"/>
</dbReference>
<dbReference type="Gene3D" id="3.40.50.300">
    <property type="entry name" value="P-loop containing nucleotide triphosphate hydrolases"/>
    <property type="match status" value="1"/>
</dbReference>
<protein>
    <submittedName>
        <fullName evidence="6">ATPase, T2SS/T4P/T4SS family</fullName>
    </submittedName>
</protein>
<keyword evidence="3" id="KW-0067">ATP-binding</keyword>
<evidence type="ECO:0000313" key="6">
    <source>
        <dbReference type="EMBL" id="MEK8049331.1"/>
    </source>
</evidence>
<dbReference type="PROSITE" id="PS00662">
    <property type="entry name" value="T2SP_E"/>
    <property type="match status" value="1"/>
</dbReference>
<dbReference type="CDD" id="cd01129">
    <property type="entry name" value="PulE-GspE-like"/>
    <property type="match status" value="1"/>
</dbReference>
<evidence type="ECO:0000256" key="2">
    <source>
        <dbReference type="ARBA" id="ARBA00022741"/>
    </source>
</evidence>
<organism evidence="6 7">
    <name type="scientific">Pseudaquabacterium inlustre</name>
    <dbReference type="NCBI Taxonomy" id="2984192"/>
    <lineage>
        <taxon>Bacteria</taxon>
        <taxon>Pseudomonadati</taxon>
        <taxon>Pseudomonadota</taxon>
        <taxon>Betaproteobacteria</taxon>
        <taxon>Burkholderiales</taxon>
        <taxon>Sphaerotilaceae</taxon>
        <taxon>Pseudaquabacterium</taxon>
    </lineage>
</organism>
<dbReference type="InterPro" id="IPR007831">
    <property type="entry name" value="T2SS_GspE_N"/>
</dbReference>
<sequence length="855" mass="92552">MSDMSLPPLSLLPLDDTATASRSLPKSGAPEASAATGSPAPAPADAAGGVFAWPAPTEPGYPAATAFAEPEPCEIEGLNGTVSAALLLAIDAAAGVVSIRRKQSRAAVPLKLSQFRRLTLMRPLSPLPAAEGSAFDDTTPLPLRGGSTEGGCRLRLRDGSVVLVNCRSHVDTPLGLFTFAPINTDGDLLRSLYPRPMLVSVEFNLRQPENQGTENPATPRRRAGDLIGGELIRLPEQLRAAIEAQARMPMVRIGEALVALGTITKEQLSDALQVQKRERNVPLGELLVRLGQVTPEQLQTALSRKMGYPVVDVMEFPVEPTAALRLPMAVARRLSALPLMNHVGRLVVAVEDPSARKVIDEIEFSAQCKVLPVLAPTGKLGRAVDRVYLRLGEDGIDPGGDLASPFTMYSSDQTEKADKLLANLEIEQGSDADEGPAIEQSDNSLVRLINTMIQEARAQGVSDIHIECPPSPAKVQVRFRRDGVLRPYIELPASYRSAMVARLKIMCDLDISEKRKPQDGKINFGRWVPGQKLELRVATIPTASGYEDVVMRLLASARALPLESMGMQPDTLSRLKHAIERPYGMVLCVGPTGSGKTTTLHAALAHLNTPDRKIWTAEDPVEISQPGLRQVQVNARIDWTFANALRAFLRADPDVVMVGEIRDKETAQMAIEASLTGHLVLSTLHTNSAPETVIRLLDMGMDPFSFADSLLAVLAQRLVRRWCPQCVTAQPATLEETELLLDEYLHAYPDGAAAPTRDALLADWTQRYGQDGALLRHHAPGCKRCNGSGYSGRVGLHELLLISREQRHLIQTTAAAEQIQALGMREGMRTLRQDGILKVLAGLTSIDEVRATSNS</sequence>
<evidence type="ECO:0000256" key="1">
    <source>
        <dbReference type="ARBA" id="ARBA00006611"/>
    </source>
</evidence>
<proteinExistence type="inferred from homology"/>